<dbReference type="EMBL" id="JAQQXS010000019">
    <property type="protein sequence ID" value="MDC8787026.1"/>
    <property type="molecule type" value="Genomic_DNA"/>
</dbReference>
<feature type="compositionally biased region" description="Low complexity" evidence="2">
    <location>
        <begin position="34"/>
        <end position="51"/>
    </location>
</feature>
<feature type="signal peptide" evidence="3">
    <location>
        <begin position="1"/>
        <end position="24"/>
    </location>
</feature>
<evidence type="ECO:0000256" key="3">
    <source>
        <dbReference type="SAM" id="SignalP"/>
    </source>
</evidence>
<evidence type="ECO:0000313" key="5">
    <source>
        <dbReference type="Proteomes" id="UP001219862"/>
    </source>
</evidence>
<keyword evidence="1" id="KW-0677">Repeat</keyword>
<reference evidence="4 5" key="1">
    <citation type="submission" date="2022-10" db="EMBL/GenBank/DDBJ databases">
        <title>paucibacter sp. hw8 Genome sequencing.</title>
        <authorList>
            <person name="Park S."/>
        </authorList>
    </citation>
    <scope>NUCLEOTIDE SEQUENCE [LARGE SCALE GENOMIC DNA]</scope>
    <source>
        <strain evidence="5">hw8</strain>
    </source>
</reference>
<keyword evidence="5" id="KW-1185">Reference proteome</keyword>
<dbReference type="SMART" id="SM00698">
    <property type="entry name" value="MORN"/>
    <property type="match status" value="7"/>
</dbReference>
<evidence type="ECO:0000256" key="2">
    <source>
        <dbReference type="SAM" id="MobiDB-lite"/>
    </source>
</evidence>
<organism evidence="4 5">
    <name type="scientific">Roseateles koreensis</name>
    <dbReference type="NCBI Taxonomy" id="2987526"/>
    <lineage>
        <taxon>Bacteria</taxon>
        <taxon>Pseudomonadati</taxon>
        <taxon>Pseudomonadota</taxon>
        <taxon>Betaproteobacteria</taxon>
        <taxon>Burkholderiales</taxon>
        <taxon>Sphaerotilaceae</taxon>
        <taxon>Roseateles</taxon>
    </lineage>
</organism>
<name>A0ABT5KYZ1_9BURK</name>
<dbReference type="Pfam" id="PF02493">
    <property type="entry name" value="MORN"/>
    <property type="match status" value="8"/>
</dbReference>
<evidence type="ECO:0000256" key="1">
    <source>
        <dbReference type="ARBA" id="ARBA00022737"/>
    </source>
</evidence>
<keyword evidence="3" id="KW-0732">Signal</keyword>
<feature type="region of interest" description="Disordered" evidence="2">
    <location>
        <begin position="28"/>
        <end position="51"/>
    </location>
</feature>
<dbReference type="SUPFAM" id="SSF82185">
    <property type="entry name" value="Histone H3 K4-specific methyltransferase SET7/9 N-terminal domain"/>
    <property type="match status" value="2"/>
</dbReference>
<dbReference type="PANTHER" id="PTHR23084:SF263">
    <property type="entry name" value="MORN REPEAT-CONTAINING PROTEIN 1"/>
    <property type="match status" value="1"/>
</dbReference>
<evidence type="ECO:0000313" key="4">
    <source>
        <dbReference type="EMBL" id="MDC8787026.1"/>
    </source>
</evidence>
<feature type="chain" id="PRO_5045643451" description="MORN repeat-containing protein" evidence="3">
    <location>
        <begin position="25"/>
        <end position="595"/>
    </location>
</feature>
<dbReference type="PANTHER" id="PTHR23084">
    <property type="entry name" value="PHOSPHATIDYLINOSITOL-4-PHOSPHATE 5-KINASE RELATED"/>
    <property type="match status" value="1"/>
</dbReference>
<dbReference type="RefSeq" id="WP_273598165.1">
    <property type="nucleotide sequence ID" value="NZ_JAQQXS010000019.1"/>
</dbReference>
<accession>A0ABT5KYZ1</accession>
<dbReference type="Proteomes" id="UP001219862">
    <property type="component" value="Unassembled WGS sequence"/>
</dbReference>
<feature type="region of interest" description="Disordered" evidence="2">
    <location>
        <begin position="321"/>
        <end position="358"/>
    </location>
</feature>
<feature type="compositionally biased region" description="Low complexity" evidence="2">
    <location>
        <begin position="333"/>
        <end position="354"/>
    </location>
</feature>
<dbReference type="InterPro" id="IPR003409">
    <property type="entry name" value="MORN"/>
</dbReference>
<evidence type="ECO:0008006" key="6">
    <source>
        <dbReference type="Google" id="ProtNLM"/>
    </source>
</evidence>
<dbReference type="Gene3D" id="2.20.110.10">
    <property type="entry name" value="Histone H3 K4-specific methyltransferase SET7/9 N-terminal domain"/>
    <property type="match status" value="4"/>
</dbReference>
<gene>
    <name evidence="4" type="ORF">PRZ01_17690</name>
</gene>
<protein>
    <recommendedName>
        <fullName evidence="6">MORN repeat-containing protein</fullName>
    </recommendedName>
</protein>
<comment type="caution">
    <text evidence="4">The sequence shown here is derived from an EMBL/GenBank/DDBJ whole genome shotgun (WGS) entry which is preliminary data.</text>
</comment>
<proteinExistence type="predicted"/>
<sequence length="595" mass="63527">MKPRLRTALWLVVPLLGLALPAQAQPVAAPPTPAATAASATSSSSATPDAAASAAPPLSCTLLTAKAMSADLRAALARSLNKDLEHQAQLLDDAIQLWTQGVAGCEGRALERAQRNLADLQIQRAAVAERLSAGSQCETSHRDAAALQDLARQAFGDRRWPEAASLYAKAETMWELAAEQCTGSQQQLAQQRREQAEVDAHNAEHCAPLFDRARDTTQKFRNTAAGLTLADRQQQSQIAETLWHQAASQCKGSAQELAANNAQALARERGTPWVSTAPMPAASVARPSARPPAGTASAPPANALLKTVTAAAAAAVEVPSSTATGAVPAAPQTPAGAPEASTTPATAAPTLPSTDMDIRTGDTRYLGRFVREPGQVVSGTGRVEWANGDVYIGPLLHSVRQGRGEFIWANGQRYVGDWVQDHATGQGLMRFANGNQWEGQVIDGVPEGEGQMNFSNGDVYKGQVLHSLPNGRGTFRWANSQTFEGDWVNDHPQGRGVLRYANGNRYEGGMANGQPQGKGSLLYANGDRYEGDFEQGKSQGQGSYFWKSGEHYVGAWLNGLKHGKGIYYWANGDRWEGEFKNDESDEDAGQTIRKE</sequence>